<dbReference type="GO" id="GO:0006139">
    <property type="term" value="P:nucleobase-containing compound metabolic process"/>
    <property type="evidence" value="ECO:0007669"/>
    <property type="project" value="InterPro"/>
</dbReference>
<name>A0AAW1IAZ9_POPJA</name>
<evidence type="ECO:0000313" key="6">
    <source>
        <dbReference type="Proteomes" id="UP001458880"/>
    </source>
</evidence>
<feature type="compositionally biased region" description="Basic and acidic residues" evidence="4">
    <location>
        <begin position="579"/>
        <end position="588"/>
    </location>
</feature>
<feature type="region of interest" description="Disordered" evidence="4">
    <location>
        <begin position="551"/>
        <end position="588"/>
    </location>
</feature>
<evidence type="ECO:0000256" key="4">
    <source>
        <dbReference type="SAM" id="MobiDB-lite"/>
    </source>
</evidence>
<gene>
    <name evidence="5" type="ORF">QE152_g37184</name>
</gene>
<proteinExistence type="predicted"/>
<evidence type="ECO:0000256" key="1">
    <source>
        <dbReference type="ARBA" id="ARBA00022679"/>
    </source>
</evidence>
<evidence type="ECO:0000256" key="2">
    <source>
        <dbReference type="ARBA" id="ARBA00022741"/>
    </source>
</evidence>
<dbReference type="InterPro" id="IPR052852">
    <property type="entry name" value="SSU_Processome_Comp"/>
</dbReference>
<dbReference type="AlphaFoldDB" id="A0AAW1IAZ9"/>
<keyword evidence="1" id="KW-0808">Transferase</keyword>
<dbReference type="EMBL" id="JASPKY010000705">
    <property type="protein sequence ID" value="KAK9686439.1"/>
    <property type="molecule type" value="Genomic_DNA"/>
</dbReference>
<organism evidence="5 6">
    <name type="scientific">Popillia japonica</name>
    <name type="common">Japanese beetle</name>
    <dbReference type="NCBI Taxonomy" id="7064"/>
    <lineage>
        <taxon>Eukaryota</taxon>
        <taxon>Metazoa</taxon>
        <taxon>Ecdysozoa</taxon>
        <taxon>Arthropoda</taxon>
        <taxon>Hexapoda</taxon>
        <taxon>Insecta</taxon>
        <taxon>Pterygota</taxon>
        <taxon>Neoptera</taxon>
        <taxon>Endopterygota</taxon>
        <taxon>Coleoptera</taxon>
        <taxon>Polyphaga</taxon>
        <taxon>Scarabaeiformia</taxon>
        <taxon>Scarabaeidae</taxon>
        <taxon>Rutelinae</taxon>
        <taxon>Popillia</taxon>
    </lineage>
</organism>
<evidence type="ECO:0000256" key="3">
    <source>
        <dbReference type="ARBA" id="ARBA00022777"/>
    </source>
</evidence>
<dbReference type="CDD" id="cd01428">
    <property type="entry name" value="ADK"/>
    <property type="match status" value="1"/>
</dbReference>
<protein>
    <recommendedName>
        <fullName evidence="7">Adenylate kinase 8</fullName>
    </recommendedName>
</protein>
<dbReference type="Gene3D" id="3.40.50.300">
    <property type="entry name" value="P-loop containing nucleotide triphosphate hydrolases"/>
    <property type="match status" value="1"/>
</dbReference>
<keyword evidence="3" id="KW-0418">Kinase</keyword>
<dbReference type="GO" id="GO:0019205">
    <property type="term" value="F:nucleobase-containing compound kinase activity"/>
    <property type="evidence" value="ECO:0007669"/>
    <property type="project" value="InterPro"/>
</dbReference>
<reference evidence="5 6" key="1">
    <citation type="journal article" date="2024" name="BMC Genomics">
        <title>De novo assembly and annotation of Popillia japonica's genome with initial clues to its potential as an invasive pest.</title>
        <authorList>
            <person name="Cucini C."/>
            <person name="Boschi S."/>
            <person name="Funari R."/>
            <person name="Cardaioli E."/>
            <person name="Iannotti N."/>
            <person name="Marturano G."/>
            <person name="Paoli F."/>
            <person name="Bruttini M."/>
            <person name="Carapelli A."/>
            <person name="Frati F."/>
            <person name="Nardi F."/>
        </authorList>
    </citation>
    <scope>NUCLEOTIDE SEQUENCE [LARGE SCALE GENOMIC DNA]</scope>
    <source>
        <strain evidence="5">DMR45628</strain>
    </source>
</reference>
<dbReference type="PANTHER" id="PTHR28366">
    <property type="entry name" value="CHROMOSOME 1 OPEN READING FRAME 131"/>
    <property type="match status" value="1"/>
</dbReference>
<comment type="caution">
    <text evidence="5">The sequence shown here is derived from an EMBL/GenBank/DDBJ whole genome shotgun (WGS) entry which is preliminary data.</text>
</comment>
<dbReference type="GO" id="GO:0005524">
    <property type="term" value="F:ATP binding"/>
    <property type="evidence" value="ECO:0007669"/>
    <property type="project" value="InterPro"/>
</dbReference>
<dbReference type="PANTHER" id="PTHR28366:SF1">
    <property type="entry name" value="CHROMOSOME 1 OPEN READING FRAME 131"/>
    <property type="match status" value="1"/>
</dbReference>
<dbReference type="SUPFAM" id="SSF52540">
    <property type="entry name" value="P-loop containing nucleoside triphosphate hydrolases"/>
    <property type="match status" value="1"/>
</dbReference>
<evidence type="ECO:0008006" key="7">
    <source>
        <dbReference type="Google" id="ProtNLM"/>
    </source>
</evidence>
<dbReference type="Proteomes" id="UP001458880">
    <property type="component" value="Unassembled WGS sequence"/>
</dbReference>
<dbReference type="Pfam" id="PF15375">
    <property type="entry name" value="FSAF1"/>
    <property type="match status" value="1"/>
</dbReference>
<evidence type="ECO:0000313" key="5">
    <source>
        <dbReference type="EMBL" id="KAK9686439.1"/>
    </source>
</evidence>
<keyword evidence="6" id="KW-1185">Reference proteome</keyword>
<dbReference type="CDD" id="cd22979">
    <property type="entry name" value="DD_AK8"/>
    <property type="match status" value="1"/>
</dbReference>
<sequence length="604" mass="69380">MSDGTRVKLTLPAWHIPYLEKHKIMELLHELTRELVIQQPVDHLMFVKQLLSRAAKNVGVSRVIILCSPKVNSLEIAKLIAQQTYHFVITEEIILANLNVASRSQVRPSILAMCLSYLLHTPEAQNNGWILVECIRTAAEAKKLLQAGIIPTHILHFIPPFTPNLNEAMYCNVHESWPAYRREIMNIRSIFNNKVVEIHLKQRLIHEVVAECVSVLKNMKRLGCPKQLRVVILGPRGSGRNTQAGLIAQKLGLVHINFHFLLCQAWNADGEFNDTLRAAEREVCFRPDLLSEVINRRILEEDCLTKGWILTGYPFNVADFKYLDTLDTPPNRVIFLECDLNVCRERMSNRRINMYSGTVVNVTKLSETDNIHELKVHPKDSSAIIEAEITYFCEQYGALRNYCAETAHVINADQSERWVSESILAVLMRENLTAAPRNPCIQDDNDSSSNFVPTRGSLKKTNKTNFDVVVYESHKPKKKLQQKESIYEAPTVEPTNEINMKRAKFEIMKFGMSGFNSHKKEEAKVQLAIKLGAKPPKNKYKNYKVLLKERKKEKNREQKRKQIQQLSKTRLIRTATNKKNMDKNRKKEKGLLEIYGKVKRSIAK</sequence>
<dbReference type="InterPro" id="IPR027973">
    <property type="entry name" value="FSAF1-like"/>
</dbReference>
<dbReference type="InterPro" id="IPR027417">
    <property type="entry name" value="P-loop_NTPase"/>
</dbReference>
<keyword evidence="2" id="KW-0547">Nucleotide-binding</keyword>
<dbReference type="InterPro" id="IPR000850">
    <property type="entry name" value="Adenylat/UMP-CMP_kin"/>
</dbReference>
<dbReference type="Pfam" id="PF00406">
    <property type="entry name" value="ADK"/>
    <property type="match status" value="1"/>
</dbReference>
<accession>A0AAW1IAZ9</accession>